<organism evidence="2 3">
    <name type="scientific">Sphaerisporangium corydalis</name>
    <dbReference type="NCBI Taxonomy" id="1441875"/>
    <lineage>
        <taxon>Bacteria</taxon>
        <taxon>Bacillati</taxon>
        <taxon>Actinomycetota</taxon>
        <taxon>Actinomycetes</taxon>
        <taxon>Streptosporangiales</taxon>
        <taxon>Streptosporangiaceae</taxon>
        <taxon>Sphaerisporangium</taxon>
    </lineage>
</organism>
<dbReference type="InterPro" id="IPR036291">
    <property type="entry name" value="NAD(P)-bd_dom_sf"/>
</dbReference>
<dbReference type="Pfam" id="PF09130">
    <property type="entry name" value="DUF1932"/>
    <property type="match status" value="1"/>
</dbReference>
<dbReference type="InterPro" id="IPR013328">
    <property type="entry name" value="6PGD_dom2"/>
</dbReference>
<comment type="caution">
    <text evidence="2">The sequence shown here is derived from an EMBL/GenBank/DDBJ whole genome shotgun (WGS) entry which is preliminary data.</text>
</comment>
<name>A0ABV9ELS8_9ACTN</name>
<proteinExistence type="predicted"/>
<accession>A0ABV9ELS8</accession>
<evidence type="ECO:0000313" key="2">
    <source>
        <dbReference type="EMBL" id="MFC4589615.1"/>
    </source>
</evidence>
<protein>
    <submittedName>
        <fullName evidence="2">DUF1932 domain-containing protein</fullName>
    </submittedName>
</protein>
<dbReference type="SUPFAM" id="SSF51735">
    <property type="entry name" value="NAD(P)-binding Rossmann-fold domains"/>
    <property type="match status" value="1"/>
</dbReference>
<dbReference type="RefSeq" id="WP_262844394.1">
    <property type="nucleotide sequence ID" value="NZ_JANZYP010000028.1"/>
</dbReference>
<keyword evidence="3" id="KW-1185">Reference proteome</keyword>
<dbReference type="Gene3D" id="1.10.1040.10">
    <property type="entry name" value="N-(1-d-carboxylethyl)-l-norvaline Dehydrogenase, domain 2"/>
    <property type="match status" value="1"/>
</dbReference>
<dbReference type="Proteomes" id="UP001595891">
    <property type="component" value="Unassembled WGS sequence"/>
</dbReference>
<dbReference type="InterPro" id="IPR008927">
    <property type="entry name" value="6-PGluconate_DH-like_C_sf"/>
</dbReference>
<sequence length="151" mass="15413">MVTVAVLGLGEAGGLISRDLLAAGAKVRGYDPVVRPGPGVIPCSGEADAATGADLVLSVNSAAAAEELTAARAAGLEDWLRENIGEELAAADASFVTRLEEGTIRHAERRAHEMTAAAELLAELEVPVRITEASLAWLAELAAAGSTVEEA</sequence>
<evidence type="ECO:0000313" key="3">
    <source>
        <dbReference type="Proteomes" id="UP001595891"/>
    </source>
</evidence>
<dbReference type="SUPFAM" id="SSF48179">
    <property type="entry name" value="6-phosphogluconate dehydrogenase C-terminal domain-like"/>
    <property type="match status" value="1"/>
</dbReference>
<reference evidence="3" key="1">
    <citation type="journal article" date="2019" name="Int. J. Syst. Evol. Microbiol.">
        <title>The Global Catalogue of Microorganisms (GCM) 10K type strain sequencing project: providing services to taxonomists for standard genome sequencing and annotation.</title>
        <authorList>
            <consortium name="The Broad Institute Genomics Platform"/>
            <consortium name="The Broad Institute Genome Sequencing Center for Infectious Disease"/>
            <person name="Wu L."/>
            <person name="Ma J."/>
        </authorList>
    </citation>
    <scope>NUCLEOTIDE SEQUENCE [LARGE SCALE GENOMIC DNA]</scope>
    <source>
        <strain evidence="3">CCUG 49560</strain>
    </source>
</reference>
<gene>
    <name evidence="2" type="ORF">ACFO8L_26245</name>
</gene>
<evidence type="ECO:0000259" key="1">
    <source>
        <dbReference type="Pfam" id="PF09130"/>
    </source>
</evidence>
<dbReference type="EMBL" id="JBHSFN010000017">
    <property type="protein sequence ID" value="MFC4589615.1"/>
    <property type="molecule type" value="Genomic_DNA"/>
</dbReference>
<feature type="domain" description="Phosphogluconate dehydrogenase NAD-binding putative C-terminal" evidence="1">
    <location>
        <begin position="71"/>
        <end position="139"/>
    </location>
</feature>
<dbReference type="InterPro" id="IPR015814">
    <property type="entry name" value="Pgluconate_DH_NAD-bd_C"/>
</dbReference>